<keyword evidence="4" id="KW-1185">Reference proteome</keyword>
<evidence type="ECO:0000313" key="4">
    <source>
        <dbReference type="Proteomes" id="UP001153620"/>
    </source>
</evidence>
<gene>
    <name evidence="3" type="ORF">CHIRRI_LOCUS3450</name>
</gene>
<evidence type="ECO:0000313" key="3">
    <source>
        <dbReference type="EMBL" id="CAG9800508.1"/>
    </source>
</evidence>
<dbReference type="InterPro" id="IPR003598">
    <property type="entry name" value="Ig_sub2"/>
</dbReference>
<organism evidence="3 4">
    <name type="scientific">Chironomus riparius</name>
    <dbReference type="NCBI Taxonomy" id="315576"/>
    <lineage>
        <taxon>Eukaryota</taxon>
        <taxon>Metazoa</taxon>
        <taxon>Ecdysozoa</taxon>
        <taxon>Arthropoda</taxon>
        <taxon>Hexapoda</taxon>
        <taxon>Insecta</taxon>
        <taxon>Pterygota</taxon>
        <taxon>Neoptera</taxon>
        <taxon>Endopterygota</taxon>
        <taxon>Diptera</taxon>
        <taxon>Nematocera</taxon>
        <taxon>Chironomoidea</taxon>
        <taxon>Chironomidae</taxon>
        <taxon>Chironominae</taxon>
        <taxon>Chironomus</taxon>
    </lineage>
</organism>
<reference evidence="3" key="2">
    <citation type="submission" date="2022-10" db="EMBL/GenBank/DDBJ databases">
        <authorList>
            <consortium name="ENA_rothamsted_submissions"/>
            <consortium name="culmorum"/>
            <person name="King R."/>
        </authorList>
    </citation>
    <scope>NUCLEOTIDE SEQUENCE</scope>
</reference>
<dbReference type="SUPFAM" id="SSF48726">
    <property type="entry name" value="Immunoglobulin"/>
    <property type="match status" value="2"/>
</dbReference>
<dbReference type="FunFam" id="2.60.40.10:FF:001291">
    <property type="entry name" value="Uncharacterized protein, isoform B"/>
    <property type="match status" value="1"/>
</dbReference>
<dbReference type="InterPro" id="IPR013783">
    <property type="entry name" value="Ig-like_fold"/>
</dbReference>
<feature type="chain" id="PRO_5040422754" description="Ig-like domain-containing protein" evidence="1">
    <location>
        <begin position="21"/>
        <end position="312"/>
    </location>
</feature>
<evidence type="ECO:0000259" key="2">
    <source>
        <dbReference type="PROSITE" id="PS50835"/>
    </source>
</evidence>
<dbReference type="Pfam" id="PF13927">
    <property type="entry name" value="Ig_3"/>
    <property type="match status" value="1"/>
</dbReference>
<dbReference type="InterPro" id="IPR037448">
    <property type="entry name" value="Zig-8"/>
</dbReference>
<dbReference type="InterPro" id="IPR007110">
    <property type="entry name" value="Ig-like_dom"/>
</dbReference>
<dbReference type="EMBL" id="OU895877">
    <property type="protein sequence ID" value="CAG9800508.1"/>
    <property type="molecule type" value="Genomic_DNA"/>
</dbReference>
<dbReference type="InterPro" id="IPR036179">
    <property type="entry name" value="Ig-like_dom_sf"/>
</dbReference>
<feature type="domain" description="Ig-like" evidence="2">
    <location>
        <begin position="175"/>
        <end position="267"/>
    </location>
</feature>
<protein>
    <recommendedName>
        <fullName evidence="2">Ig-like domain-containing protein</fullName>
    </recommendedName>
</protein>
<name>A0A9N9RLJ7_9DIPT</name>
<feature type="domain" description="Ig-like" evidence="2">
    <location>
        <begin position="66"/>
        <end position="165"/>
    </location>
</feature>
<sequence>MCLLDLQRIIVLCLPTLLFAATMEPDHKSILANTDWKKLWMETGQLINRIDNNVLDSSDSTLPEEPEVNMATSQNLTVQLGGTAFLVCKVPGVDRIGVNWQHVSWVRRRDWHVLASGAQLYTNDERFGIIHTPGSNVWTLQIKFIQARDSAIYECQVSTSTGVISHFVNVQVVVPEAFILGSGELHVDMGSAINLVCIIEKSPGPPQFVYWQRNDRMVNYDDNRRDISIETIPGPRTQSRLIIKEPQISDSGNYTCRASNTEPASIYVYVSKGDNTAAISRRNTSTASHSSTVYYCLFYPSVFITFLMYRLW</sequence>
<dbReference type="Proteomes" id="UP001153620">
    <property type="component" value="Chromosome 1"/>
</dbReference>
<feature type="signal peptide" evidence="1">
    <location>
        <begin position="1"/>
        <end position="20"/>
    </location>
</feature>
<dbReference type="GO" id="GO:0050808">
    <property type="term" value="P:synapse organization"/>
    <property type="evidence" value="ECO:0007669"/>
    <property type="project" value="TreeGrafter"/>
</dbReference>
<dbReference type="PANTHER" id="PTHR23279">
    <property type="entry name" value="DEFECTIVE PROBOSCIS EXTENSION RESPONSE DPR -RELATED"/>
    <property type="match status" value="1"/>
</dbReference>
<dbReference type="Gene3D" id="2.60.40.10">
    <property type="entry name" value="Immunoglobulins"/>
    <property type="match status" value="2"/>
</dbReference>
<dbReference type="Pfam" id="PF07686">
    <property type="entry name" value="V-set"/>
    <property type="match status" value="1"/>
</dbReference>
<dbReference type="PROSITE" id="PS50835">
    <property type="entry name" value="IG_LIKE"/>
    <property type="match status" value="2"/>
</dbReference>
<accession>A0A9N9RLJ7</accession>
<dbReference type="PANTHER" id="PTHR23279:SF45">
    <property type="entry name" value="DEFECTIVE PROBOSCIS EXTENSION RESPONSE 12, ISOFORM C"/>
    <property type="match status" value="1"/>
</dbReference>
<dbReference type="SMART" id="SM00409">
    <property type="entry name" value="IG"/>
    <property type="match status" value="2"/>
</dbReference>
<dbReference type="SMART" id="SM00408">
    <property type="entry name" value="IGc2"/>
    <property type="match status" value="2"/>
</dbReference>
<dbReference type="AlphaFoldDB" id="A0A9N9RLJ7"/>
<dbReference type="OrthoDB" id="10031887at2759"/>
<proteinExistence type="predicted"/>
<keyword evidence="1" id="KW-0732">Signal</keyword>
<dbReference type="GO" id="GO:0032589">
    <property type="term" value="C:neuron projection membrane"/>
    <property type="evidence" value="ECO:0007669"/>
    <property type="project" value="TreeGrafter"/>
</dbReference>
<dbReference type="InterPro" id="IPR003599">
    <property type="entry name" value="Ig_sub"/>
</dbReference>
<evidence type="ECO:0000256" key="1">
    <source>
        <dbReference type="SAM" id="SignalP"/>
    </source>
</evidence>
<dbReference type="InterPro" id="IPR013106">
    <property type="entry name" value="Ig_V-set"/>
</dbReference>
<dbReference type="FunFam" id="2.60.40.10:FF:001061">
    <property type="entry name" value="Uncharacterized protein, isoform C"/>
    <property type="match status" value="1"/>
</dbReference>
<reference evidence="3" key="1">
    <citation type="submission" date="2022-01" db="EMBL/GenBank/DDBJ databases">
        <authorList>
            <person name="King R."/>
        </authorList>
    </citation>
    <scope>NUCLEOTIDE SEQUENCE</scope>
</reference>